<feature type="compositionally biased region" description="Basic and acidic residues" evidence="1">
    <location>
        <begin position="395"/>
        <end position="433"/>
    </location>
</feature>
<dbReference type="AlphaFoldDB" id="A0AAI8YN08"/>
<gene>
    <name evidence="2" type="ORF">KHLLAP_LOCUS13715</name>
</gene>
<dbReference type="Proteomes" id="UP001295740">
    <property type="component" value="Unassembled WGS sequence"/>
</dbReference>
<protein>
    <submittedName>
        <fullName evidence="2">Uu.00g013660.m01.CDS01</fullName>
    </submittedName>
</protein>
<sequence>MTPEVYRVVREQCCDKLRQFFDIVATPIEGPEKKDFGDLDFFVALSNLNEYPPEKPAQVAIELLGAVRHKMEQAKVVAMAIPYPEELHTGSETPQYIQVDVHIYQDHRDVEWMLFKHAHGDLWNLLGSSIRHLGLTVDEQGLWVRIQEVEHQNKKLARVLLTRKPSEILEFLGLAADGGQWTTPFKSKEDLFEYAASCRFFWVRPARSDEDATGGSETDKAKLKANDRRRMKQRPLFRQWTEEFMPKCREEGRFSEPRATREQVREEAFERFIGSREAYDARLLAWQIQRQRETLWNGIIKPSLPDCLEQQYRSLVASALKKIILNGDTSFIIQAPADLKDADGLFNEDKVRDWVLNHWKAVGDAAAAIHAQRFAASKAKKESTDTKRTVSGSKKVADETVSDEKVSDEKATDEQATDEKAKDEKASDENERIHACRLKGYARSC</sequence>
<proteinExistence type="predicted"/>
<evidence type="ECO:0000313" key="2">
    <source>
        <dbReference type="EMBL" id="CAJ2513247.1"/>
    </source>
</evidence>
<accession>A0AAI8YN08</accession>
<feature type="region of interest" description="Disordered" evidence="1">
    <location>
        <begin position="378"/>
        <end position="433"/>
    </location>
</feature>
<feature type="compositionally biased region" description="Basic and acidic residues" evidence="1">
    <location>
        <begin position="379"/>
        <end position="388"/>
    </location>
</feature>
<organism evidence="2 3">
    <name type="scientific">Anthostomella pinea</name>
    <dbReference type="NCBI Taxonomy" id="933095"/>
    <lineage>
        <taxon>Eukaryota</taxon>
        <taxon>Fungi</taxon>
        <taxon>Dikarya</taxon>
        <taxon>Ascomycota</taxon>
        <taxon>Pezizomycotina</taxon>
        <taxon>Sordariomycetes</taxon>
        <taxon>Xylariomycetidae</taxon>
        <taxon>Xylariales</taxon>
        <taxon>Xylariaceae</taxon>
        <taxon>Anthostomella</taxon>
    </lineage>
</organism>
<name>A0AAI8YN08_9PEZI</name>
<evidence type="ECO:0000313" key="3">
    <source>
        <dbReference type="Proteomes" id="UP001295740"/>
    </source>
</evidence>
<dbReference type="EMBL" id="CAUWAG010000020">
    <property type="protein sequence ID" value="CAJ2513247.1"/>
    <property type="molecule type" value="Genomic_DNA"/>
</dbReference>
<evidence type="ECO:0000256" key="1">
    <source>
        <dbReference type="SAM" id="MobiDB-lite"/>
    </source>
</evidence>
<reference evidence="2" key="1">
    <citation type="submission" date="2023-10" db="EMBL/GenBank/DDBJ databases">
        <authorList>
            <person name="Hackl T."/>
        </authorList>
    </citation>
    <scope>NUCLEOTIDE SEQUENCE</scope>
</reference>
<comment type="caution">
    <text evidence="2">The sequence shown here is derived from an EMBL/GenBank/DDBJ whole genome shotgun (WGS) entry which is preliminary data.</text>
</comment>
<keyword evidence="3" id="KW-1185">Reference proteome</keyword>